<dbReference type="Proteomes" id="UP000501690">
    <property type="component" value="Linkage Group LG6"/>
</dbReference>
<proteinExistence type="predicted"/>
<gene>
    <name evidence="3" type="ORF">DEO72_LG6g378</name>
</gene>
<dbReference type="AlphaFoldDB" id="A0A4D6M4J4"/>
<dbReference type="EMBL" id="CP039350">
    <property type="protein sequence ID" value="QCD95683.1"/>
    <property type="molecule type" value="Genomic_DNA"/>
</dbReference>
<evidence type="ECO:0000259" key="2">
    <source>
        <dbReference type="Pfam" id="PF26130"/>
    </source>
</evidence>
<reference evidence="3 4" key="1">
    <citation type="submission" date="2019-04" db="EMBL/GenBank/DDBJ databases">
        <title>An improved genome assembly and genetic linkage map for asparagus bean, Vigna unguiculata ssp. sesquipedialis.</title>
        <authorList>
            <person name="Xia Q."/>
            <person name="Zhang R."/>
            <person name="Dong Y."/>
        </authorList>
    </citation>
    <scope>NUCLEOTIDE SEQUENCE [LARGE SCALE GENOMIC DNA]</scope>
    <source>
        <tissue evidence="3">Leaf</tissue>
    </source>
</reference>
<sequence>MSFSVAFFHMGKFESFKDGFLRYNEGEEHVFHELDLDRCSYFEALSILKEEFKYDEAMKLWWKPKRGRMDRDLRPFVSDNDALQLCACAERKKERKKRVDVKRGLMWCWLVLNVDMVGKGDARVEKEDIGEKDVVANKGDARLEDEATIKDVGVADLEDAKVEDEGRDAENEDVAGVDEQSDVDDSGVEELDESEEAMLFWEFFNSKWGPLVIFITTCHDIEPL</sequence>
<protein>
    <recommendedName>
        <fullName evidence="2">PB1-like domain-containing protein</fullName>
    </recommendedName>
</protein>
<feature type="compositionally biased region" description="Acidic residues" evidence="1">
    <location>
        <begin position="165"/>
        <end position="187"/>
    </location>
</feature>
<feature type="region of interest" description="Disordered" evidence="1">
    <location>
        <begin position="160"/>
        <end position="187"/>
    </location>
</feature>
<dbReference type="Pfam" id="PF26130">
    <property type="entry name" value="PB1-like"/>
    <property type="match status" value="1"/>
</dbReference>
<feature type="domain" description="PB1-like" evidence="2">
    <location>
        <begin position="3"/>
        <end position="95"/>
    </location>
</feature>
<evidence type="ECO:0000256" key="1">
    <source>
        <dbReference type="SAM" id="MobiDB-lite"/>
    </source>
</evidence>
<dbReference type="InterPro" id="IPR058594">
    <property type="entry name" value="PB1-like_dom_pln"/>
</dbReference>
<accession>A0A4D6M4J4</accession>
<keyword evidence="4" id="KW-1185">Reference proteome</keyword>
<evidence type="ECO:0000313" key="4">
    <source>
        <dbReference type="Proteomes" id="UP000501690"/>
    </source>
</evidence>
<name>A0A4D6M4J4_VIGUN</name>
<organism evidence="3 4">
    <name type="scientific">Vigna unguiculata</name>
    <name type="common">Cowpea</name>
    <dbReference type="NCBI Taxonomy" id="3917"/>
    <lineage>
        <taxon>Eukaryota</taxon>
        <taxon>Viridiplantae</taxon>
        <taxon>Streptophyta</taxon>
        <taxon>Embryophyta</taxon>
        <taxon>Tracheophyta</taxon>
        <taxon>Spermatophyta</taxon>
        <taxon>Magnoliopsida</taxon>
        <taxon>eudicotyledons</taxon>
        <taxon>Gunneridae</taxon>
        <taxon>Pentapetalae</taxon>
        <taxon>rosids</taxon>
        <taxon>fabids</taxon>
        <taxon>Fabales</taxon>
        <taxon>Fabaceae</taxon>
        <taxon>Papilionoideae</taxon>
        <taxon>50 kb inversion clade</taxon>
        <taxon>NPAAA clade</taxon>
        <taxon>indigoferoid/millettioid clade</taxon>
        <taxon>Phaseoleae</taxon>
        <taxon>Vigna</taxon>
    </lineage>
</organism>
<evidence type="ECO:0000313" key="3">
    <source>
        <dbReference type="EMBL" id="QCD95683.1"/>
    </source>
</evidence>